<dbReference type="Proteomes" id="UP001152795">
    <property type="component" value="Unassembled WGS sequence"/>
</dbReference>
<keyword evidence="2" id="KW-1185">Reference proteome</keyword>
<sequence>MMMYECENFDCALKRLCADLRKIEYRSHCIDWYYGDHLYTDIRFVAVIEKEEENESSYWYSAKHEFGVMNMNSSIQFKYFYQLRYANGYFMLFKTNSYEKPFSLGRHFRIEELLRDDDGDCSLIEMVRKIAAETNVLLSPKFVYMTRMARRIINLPV</sequence>
<evidence type="ECO:0000313" key="1">
    <source>
        <dbReference type="EMBL" id="CAB4034702.1"/>
    </source>
</evidence>
<evidence type="ECO:0000313" key="2">
    <source>
        <dbReference type="Proteomes" id="UP001152795"/>
    </source>
</evidence>
<comment type="caution">
    <text evidence="1">The sequence shown here is derived from an EMBL/GenBank/DDBJ whole genome shotgun (WGS) entry which is preliminary data.</text>
</comment>
<dbReference type="AlphaFoldDB" id="A0A7D9LJ19"/>
<proteinExistence type="predicted"/>
<dbReference type="EMBL" id="CACRXK020020344">
    <property type="protein sequence ID" value="CAB4034702.1"/>
    <property type="molecule type" value="Genomic_DNA"/>
</dbReference>
<gene>
    <name evidence="1" type="ORF">PACLA_8A071801</name>
</gene>
<reference evidence="1" key="1">
    <citation type="submission" date="2020-04" db="EMBL/GenBank/DDBJ databases">
        <authorList>
            <person name="Alioto T."/>
            <person name="Alioto T."/>
            <person name="Gomez Garrido J."/>
        </authorList>
    </citation>
    <scope>NUCLEOTIDE SEQUENCE</scope>
    <source>
        <strain evidence="1">A484AB</strain>
    </source>
</reference>
<organism evidence="1 2">
    <name type="scientific">Paramuricea clavata</name>
    <name type="common">Red gorgonian</name>
    <name type="synonym">Violescent sea-whip</name>
    <dbReference type="NCBI Taxonomy" id="317549"/>
    <lineage>
        <taxon>Eukaryota</taxon>
        <taxon>Metazoa</taxon>
        <taxon>Cnidaria</taxon>
        <taxon>Anthozoa</taxon>
        <taxon>Octocorallia</taxon>
        <taxon>Malacalcyonacea</taxon>
        <taxon>Plexauridae</taxon>
        <taxon>Paramuricea</taxon>
    </lineage>
</organism>
<accession>A0A7D9LJ19</accession>
<name>A0A7D9LJ19_PARCT</name>
<protein>
    <submittedName>
        <fullName evidence="1">Uncharacterized protein</fullName>
    </submittedName>
</protein>